<evidence type="ECO:0000256" key="1">
    <source>
        <dbReference type="ARBA" id="ARBA00022741"/>
    </source>
</evidence>
<feature type="domain" description="EngC GTPase" evidence="5">
    <location>
        <begin position="122"/>
        <end position="271"/>
    </location>
</feature>
<dbReference type="PROSITE" id="PS51721">
    <property type="entry name" value="G_CP"/>
    <property type="match status" value="1"/>
</dbReference>
<evidence type="ECO:0000259" key="6">
    <source>
        <dbReference type="PROSITE" id="PS51721"/>
    </source>
</evidence>
<feature type="binding site" evidence="3">
    <location>
        <begin position="215"/>
        <end position="223"/>
    </location>
    <ligand>
        <name>GTP</name>
        <dbReference type="ChEBI" id="CHEBI:37565"/>
    </ligand>
</feature>
<dbReference type="GO" id="GO:0042274">
    <property type="term" value="P:ribosomal small subunit biogenesis"/>
    <property type="evidence" value="ECO:0007669"/>
    <property type="project" value="UniProtKB-UniRule"/>
</dbReference>
<dbReference type="Gene3D" id="3.40.50.300">
    <property type="entry name" value="P-loop containing nucleotide triphosphate hydrolases"/>
    <property type="match status" value="1"/>
</dbReference>
<dbReference type="AlphaFoldDB" id="H8Z8Q0"/>
<dbReference type="Gene3D" id="1.10.40.50">
    <property type="entry name" value="Probable gtpase engc, domain 3"/>
    <property type="match status" value="1"/>
</dbReference>
<feature type="binding site" evidence="3">
    <location>
        <position position="297"/>
    </location>
    <ligand>
        <name>Zn(2+)</name>
        <dbReference type="ChEBI" id="CHEBI:29105"/>
    </ligand>
</feature>
<keyword evidence="3" id="KW-0690">Ribosome biogenesis</keyword>
<protein>
    <recommendedName>
        <fullName evidence="3">Small ribosomal subunit biogenesis GTPase RsgA</fullName>
        <ecNumber evidence="3">3.6.1.-</ecNumber>
    </recommendedName>
</protein>
<accession>H8Z8Q0</accession>
<evidence type="ECO:0000313" key="8">
    <source>
        <dbReference type="Proteomes" id="UP000002964"/>
    </source>
</evidence>
<comment type="similarity">
    <text evidence="3">Belongs to the TRAFAC class YlqF/YawG GTPase family. RsgA subfamily.</text>
</comment>
<evidence type="ECO:0000313" key="7">
    <source>
        <dbReference type="EMBL" id="EIC19455.1"/>
    </source>
</evidence>
<evidence type="ECO:0000259" key="5">
    <source>
        <dbReference type="PROSITE" id="PS50936"/>
    </source>
</evidence>
<dbReference type="EC" id="3.6.1.-" evidence="3"/>
<feature type="region of interest" description="Disordered" evidence="4">
    <location>
        <begin position="19"/>
        <end position="39"/>
    </location>
</feature>
<dbReference type="InterPro" id="IPR012340">
    <property type="entry name" value="NA-bd_OB-fold"/>
</dbReference>
<dbReference type="Pfam" id="PF03193">
    <property type="entry name" value="RsgA_GTPase"/>
    <property type="match status" value="1"/>
</dbReference>
<keyword evidence="3" id="KW-0378">Hydrolase</keyword>
<dbReference type="InterPro" id="IPR030378">
    <property type="entry name" value="G_CP_dom"/>
</dbReference>
<dbReference type="SUPFAM" id="SSF52540">
    <property type="entry name" value="P-loop containing nucleoside triphosphate hydrolases"/>
    <property type="match status" value="1"/>
</dbReference>
<dbReference type="EMBL" id="JH603171">
    <property type="protein sequence ID" value="EIC19455.1"/>
    <property type="molecule type" value="Genomic_DNA"/>
</dbReference>
<evidence type="ECO:0000256" key="3">
    <source>
        <dbReference type="HAMAP-Rule" id="MF_01820"/>
    </source>
</evidence>
<dbReference type="eggNOG" id="COG1162">
    <property type="taxonomic scope" value="Bacteria"/>
</dbReference>
<dbReference type="HAMAP" id="MF_01820">
    <property type="entry name" value="GTPase_RsgA"/>
    <property type="match status" value="1"/>
</dbReference>
<evidence type="ECO:0000256" key="4">
    <source>
        <dbReference type="SAM" id="MobiDB-lite"/>
    </source>
</evidence>
<keyword evidence="3" id="KW-0862">Zinc</keyword>
<feature type="binding site" evidence="3">
    <location>
        <begin position="161"/>
        <end position="164"/>
    </location>
    <ligand>
        <name>GTP</name>
        <dbReference type="ChEBI" id="CHEBI:37565"/>
    </ligand>
</feature>
<keyword evidence="8" id="KW-1185">Reference proteome</keyword>
<comment type="cofactor">
    <cofactor evidence="3">
        <name>Zn(2+)</name>
        <dbReference type="ChEBI" id="CHEBI:29105"/>
    </cofactor>
    <text evidence="3">Binds 1 zinc ion per subunit.</text>
</comment>
<keyword evidence="3" id="KW-0694">RNA-binding</keyword>
<dbReference type="OrthoDB" id="9809485at2"/>
<dbReference type="RefSeq" id="WP_009151684.1">
    <property type="nucleotide sequence ID" value="NZ_CP121471.1"/>
</dbReference>
<feature type="binding site" evidence="3">
    <location>
        <position position="310"/>
    </location>
    <ligand>
        <name>Zn(2+)</name>
        <dbReference type="ChEBI" id="CHEBI:29105"/>
    </ligand>
</feature>
<keyword evidence="2 3" id="KW-0342">GTP-binding</keyword>
<dbReference type="GO" id="GO:0003924">
    <property type="term" value="F:GTPase activity"/>
    <property type="evidence" value="ECO:0007669"/>
    <property type="project" value="UniProtKB-UniRule"/>
</dbReference>
<keyword evidence="3" id="KW-0479">Metal-binding</keyword>
<feature type="domain" description="CP-type G" evidence="6">
    <location>
        <begin position="112"/>
        <end position="273"/>
    </location>
</feature>
<keyword evidence="3" id="KW-0963">Cytoplasm</keyword>
<dbReference type="InterPro" id="IPR010914">
    <property type="entry name" value="RsgA_GTPase_dom"/>
</dbReference>
<dbReference type="NCBIfam" id="TIGR00157">
    <property type="entry name" value="ribosome small subunit-dependent GTPase A"/>
    <property type="match status" value="1"/>
</dbReference>
<comment type="function">
    <text evidence="3">One of several proteins that assist in the late maturation steps of the functional core of the 30S ribosomal subunit. Helps release RbfA from mature subunits. May play a role in the assembly of ribosomal proteins into the subunit. Circularly permuted GTPase that catalyzes slow GTP hydrolysis, GTPase activity is stimulated by the 30S ribosomal subunit.</text>
</comment>
<dbReference type="HOGENOM" id="CLU_033617_2_0_6"/>
<organism evidence="7 8">
    <name type="scientific">Thiorhodovibrio frisius</name>
    <dbReference type="NCBI Taxonomy" id="631362"/>
    <lineage>
        <taxon>Bacteria</taxon>
        <taxon>Pseudomonadati</taxon>
        <taxon>Pseudomonadota</taxon>
        <taxon>Gammaproteobacteria</taxon>
        <taxon>Chromatiales</taxon>
        <taxon>Chromatiaceae</taxon>
        <taxon>Thiorhodovibrio</taxon>
    </lineage>
</organism>
<sequence>MPRRRLSEQQLKRVRAIQERRRQRDDIRREQDLADPADQALQTGLPQTGLVVARHGANLAVENDHGQVFHCVSRRHIGDPVCGDRVSWTPTDAGMGLVTALEPRQSLLSRPDGTGRNKPLAANLTQVAIVVAPEPPPAGDLIDQYLITAEHIGVRALLLCNKSDLLADAPAQLLLERLSLYRRIGYPLLQVSARDPGGLEPLREVLRGELSMLVGQSGVGKSSITQALLPDQEVRIGQLSQATGRGRHTTSTASCYRLPDGGHLIDSPGVRSFRLPPLSQTALEQGFREFRPHLGQCRFADCHHGVEPDCAIRAAIESGEITSERWEAFQRLIHRL</sequence>
<dbReference type="GO" id="GO:0005525">
    <property type="term" value="F:GTP binding"/>
    <property type="evidence" value="ECO:0007669"/>
    <property type="project" value="UniProtKB-UniRule"/>
</dbReference>
<comment type="subcellular location">
    <subcellularLocation>
        <location evidence="3">Cytoplasm</location>
    </subcellularLocation>
</comment>
<dbReference type="GO" id="GO:0046872">
    <property type="term" value="F:metal ion binding"/>
    <property type="evidence" value="ECO:0007669"/>
    <property type="project" value="UniProtKB-KW"/>
</dbReference>
<feature type="binding site" evidence="3">
    <location>
        <position position="304"/>
    </location>
    <ligand>
        <name>Zn(2+)</name>
        <dbReference type="ChEBI" id="CHEBI:29105"/>
    </ligand>
</feature>
<dbReference type="PROSITE" id="PS50936">
    <property type="entry name" value="ENGC_GTPASE"/>
    <property type="match status" value="1"/>
</dbReference>
<dbReference type="GO" id="GO:0005737">
    <property type="term" value="C:cytoplasm"/>
    <property type="evidence" value="ECO:0007669"/>
    <property type="project" value="UniProtKB-SubCell"/>
</dbReference>
<proteinExistence type="inferred from homology"/>
<dbReference type="Gene3D" id="2.40.50.140">
    <property type="entry name" value="Nucleic acid-binding proteins"/>
    <property type="match status" value="1"/>
</dbReference>
<name>H8Z8Q0_9GAMM</name>
<reference evidence="7 8" key="2">
    <citation type="submission" date="2011-11" db="EMBL/GenBank/DDBJ databases">
        <authorList>
            <consortium name="US DOE Joint Genome Institute"/>
            <person name="Lucas S."/>
            <person name="Han J."/>
            <person name="Lapidus A."/>
            <person name="Cheng J.-F."/>
            <person name="Goodwin L."/>
            <person name="Pitluck S."/>
            <person name="Peters L."/>
            <person name="Ovchinnikova G."/>
            <person name="Zhang X."/>
            <person name="Detter J.C."/>
            <person name="Han C."/>
            <person name="Tapia R."/>
            <person name="Land M."/>
            <person name="Hauser L."/>
            <person name="Kyrpides N."/>
            <person name="Ivanova N."/>
            <person name="Pagani I."/>
            <person name="Vogl K."/>
            <person name="Liu Z."/>
            <person name="Overmann J."/>
            <person name="Frigaard N.-U."/>
            <person name="Bryant D."/>
            <person name="Woyke T."/>
        </authorList>
    </citation>
    <scope>NUCLEOTIDE SEQUENCE [LARGE SCALE GENOMIC DNA]</scope>
    <source>
        <strain evidence="7 8">970</strain>
    </source>
</reference>
<dbReference type="Proteomes" id="UP000002964">
    <property type="component" value="Unassembled WGS sequence"/>
</dbReference>
<reference evidence="8" key="1">
    <citation type="submission" date="2011-06" db="EMBL/GenBank/DDBJ databases">
        <authorList>
            <consortium name="US DOE Joint Genome Institute (JGI-PGF)"/>
            <person name="Lucas S."/>
            <person name="Han J."/>
            <person name="Lapidus A."/>
            <person name="Cheng J.-F."/>
            <person name="Goodwin L."/>
            <person name="Pitluck S."/>
            <person name="Peters L."/>
            <person name="Land M.L."/>
            <person name="Hauser L."/>
            <person name="Vogl K."/>
            <person name="Liu Z."/>
            <person name="Overmann J."/>
            <person name="Frigaard N.-U."/>
            <person name="Bryant D.A."/>
            <person name="Woyke T.J."/>
        </authorList>
    </citation>
    <scope>NUCLEOTIDE SEQUENCE [LARGE SCALE GENOMIC DNA]</scope>
    <source>
        <strain evidence="8">970</strain>
    </source>
</reference>
<comment type="subunit">
    <text evidence="3">Monomer. Associates with 30S ribosomal subunit, binds 16S rRNA.</text>
</comment>
<evidence type="ECO:0000256" key="2">
    <source>
        <dbReference type="ARBA" id="ARBA00023134"/>
    </source>
</evidence>
<feature type="compositionally biased region" description="Basic and acidic residues" evidence="4">
    <location>
        <begin position="19"/>
        <end position="32"/>
    </location>
</feature>
<keyword evidence="3" id="KW-0699">rRNA-binding</keyword>
<dbReference type="CDD" id="cd01854">
    <property type="entry name" value="YjeQ_EngC"/>
    <property type="match status" value="1"/>
</dbReference>
<dbReference type="PANTHER" id="PTHR32120:SF11">
    <property type="entry name" value="SMALL RIBOSOMAL SUBUNIT BIOGENESIS GTPASE RSGA 1, MITOCHONDRIAL-RELATED"/>
    <property type="match status" value="1"/>
</dbReference>
<keyword evidence="1 3" id="KW-0547">Nucleotide-binding</keyword>
<dbReference type="STRING" id="631362.Thi970DRAFT_04977"/>
<dbReference type="PANTHER" id="PTHR32120">
    <property type="entry name" value="SMALL RIBOSOMAL SUBUNIT BIOGENESIS GTPASE RSGA"/>
    <property type="match status" value="1"/>
</dbReference>
<gene>
    <name evidence="3" type="primary">rsgA</name>
    <name evidence="7" type="ORF">Thi970DRAFT_04977</name>
</gene>
<dbReference type="InterPro" id="IPR027417">
    <property type="entry name" value="P-loop_NTPase"/>
</dbReference>
<feature type="binding site" evidence="3">
    <location>
        <position position="302"/>
    </location>
    <ligand>
        <name>Zn(2+)</name>
        <dbReference type="ChEBI" id="CHEBI:29105"/>
    </ligand>
</feature>
<dbReference type="InterPro" id="IPR004881">
    <property type="entry name" value="Ribosome_biogen_GTPase_RsgA"/>
</dbReference>
<dbReference type="GO" id="GO:0019843">
    <property type="term" value="F:rRNA binding"/>
    <property type="evidence" value="ECO:0007669"/>
    <property type="project" value="UniProtKB-KW"/>
</dbReference>